<accession>A0A2A8D3N7</accession>
<dbReference type="InterPro" id="IPR020084">
    <property type="entry name" value="NUDIX_hydrolase_CS"/>
</dbReference>
<dbReference type="PANTHER" id="PTHR43736:SF1">
    <property type="entry name" value="DIHYDRONEOPTERIN TRIPHOSPHATE DIPHOSPHATASE"/>
    <property type="match status" value="1"/>
</dbReference>
<comment type="similarity">
    <text evidence="1">Belongs to the Nudix hydrolase family.</text>
</comment>
<evidence type="ECO:0000256" key="1">
    <source>
        <dbReference type="ARBA" id="ARBA00005582"/>
    </source>
</evidence>
<proteinExistence type="inferred from homology"/>
<dbReference type="RefSeq" id="WP_098043143.1">
    <property type="nucleotide sequence ID" value="NZ_CAKARO010000030.1"/>
</dbReference>
<evidence type="ECO:0000259" key="3">
    <source>
        <dbReference type="PROSITE" id="PS51462"/>
    </source>
</evidence>
<organism evidence="4 5">
    <name type="scientific">Rothia dentocariosa</name>
    <dbReference type="NCBI Taxonomy" id="2047"/>
    <lineage>
        <taxon>Bacteria</taxon>
        <taxon>Bacillati</taxon>
        <taxon>Actinomycetota</taxon>
        <taxon>Actinomycetes</taxon>
        <taxon>Micrococcales</taxon>
        <taxon>Micrococcaceae</taxon>
        <taxon>Rothia</taxon>
    </lineage>
</organism>
<dbReference type="InterPro" id="IPR000086">
    <property type="entry name" value="NUDIX_hydrolase_dom"/>
</dbReference>
<dbReference type="AlphaFoldDB" id="A0A2A8D3N7"/>
<evidence type="ECO:0000313" key="5">
    <source>
        <dbReference type="Proteomes" id="UP000219947"/>
    </source>
</evidence>
<feature type="domain" description="Nudix hydrolase" evidence="3">
    <location>
        <begin position="23"/>
        <end position="160"/>
    </location>
</feature>
<comment type="caution">
    <text evidence="4">The sequence shown here is derived from an EMBL/GenBank/DDBJ whole genome shotgun (WGS) entry which is preliminary data.</text>
</comment>
<protein>
    <submittedName>
        <fullName evidence="4">DNA mismatch repair protein MutT</fullName>
    </submittedName>
</protein>
<keyword evidence="2" id="KW-0378">Hydrolase</keyword>
<sequence length="166" mass="18706">MSFPVPRAPKIRPFAPQIPVPALEEVSSGGLMINFDSPDLPVAIIARYNRNRQLEWCLPKGHVEGHESLIETAQREIAEETGITGYIVATLGYIDYWFTSSGQRIHKTVHHYLFCATGGRLTIEHDPDHEAVDVAWVPLAELSQKLSFANERRIADIAREYINTQL</sequence>
<dbReference type="Gene3D" id="3.90.79.10">
    <property type="entry name" value="Nucleoside Triphosphate Pyrophosphohydrolase"/>
    <property type="match status" value="1"/>
</dbReference>
<dbReference type="EMBL" id="PDEV01000006">
    <property type="protein sequence ID" value="PEN15490.1"/>
    <property type="molecule type" value="Genomic_DNA"/>
</dbReference>
<reference evidence="4" key="1">
    <citation type="submission" date="2017-10" db="EMBL/GenBank/DDBJ databases">
        <title>Kefir isolates.</title>
        <authorList>
            <person name="Kim Y."/>
            <person name="Blasche S."/>
        </authorList>
    </citation>
    <scope>NUCLEOTIDE SEQUENCE [LARGE SCALE GENOMIC DNA]</scope>
    <source>
        <strain evidence="4">OG2-2</strain>
    </source>
</reference>
<dbReference type="SUPFAM" id="SSF55811">
    <property type="entry name" value="Nudix"/>
    <property type="match status" value="1"/>
</dbReference>
<dbReference type="PROSITE" id="PS00893">
    <property type="entry name" value="NUDIX_BOX"/>
    <property type="match status" value="1"/>
</dbReference>
<name>A0A2A8D3N7_9MICC</name>
<keyword evidence="5" id="KW-1185">Reference proteome</keyword>
<dbReference type="InterPro" id="IPR015797">
    <property type="entry name" value="NUDIX_hydrolase-like_dom_sf"/>
</dbReference>
<dbReference type="GO" id="GO:0016787">
    <property type="term" value="F:hydrolase activity"/>
    <property type="evidence" value="ECO:0007669"/>
    <property type="project" value="UniProtKB-KW"/>
</dbReference>
<dbReference type="PANTHER" id="PTHR43736">
    <property type="entry name" value="ADP-RIBOSE PYROPHOSPHATASE"/>
    <property type="match status" value="1"/>
</dbReference>
<dbReference type="Proteomes" id="UP000219947">
    <property type="component" value="Unassembled WGS sequence"/>
</dbReference>
<dbReference type="PROSITE" id="PS51462">
    <property type="entry name" value="NUDIX"/>
    <property type="match status" value="1"/>
</dbReference>
<evidence type="ECO:0000256" key="2">
    <source>
        <dbReference type="ARBA" id="ARBA00022801"/>
    </source>
</evidence>
<evidence type="ECO:0000313" key="4">
    <source>
        <dbReference type="EMBL" id="PEN15490.1"/>
    </source>
</evidence>
<gene>
    <name evidence="4" type="ORF">CRM92_10395</name>
</gene>
<dbReference type="Pfam" id="PF00293">
    <property type="entry name" value="NUDIX"/>
    <property type="match status" value="1"/>
</dbReference>
<dbReference type="CDD" id="cd03673">
    <property type="entry name" value="NUDIX_Ap6A_hydrolase"/>
    <property type="match status" value="1"/>
</dbReference>